<sequence>MLEPGTNQHFQKKYPCVLAIGGHDPSGGAGILADAQAMLTLKAWPLTLITALTSQNSHSVVDVYPQNPDAFEDQLETLTADLRPQAVKIGVTGSLAIQQIIGSWLRRNDDIPLILDPVIASTSGKRFLSDEQLYHWQDQLLPRATLVTPNLPELALLVPGKSTTDEKARKLIQTGCRAVLVTGTHAETQAVRNQLYLSLESSVQNSRWPRLPHEYHGSGCTLAAAITALIARGESLEIASQVAQDFTWHSLKQALKLSEGQHLPLRIKDIANV</sequence>
<dbReference type="SUPFAM" id="SSF53613">
    <property type="entry name" value="Ribokinase-like"/>
    <property type="match status" value="1"/>
</dbReference>
<name>A0A1I1IF71_9GAMM</name>
<dbReference type="AlphaFoldDB" id="A0A1I1IF71"/>
<keyword evidence="4" id="KW-0418">Kinase</keyword>
<feature type="domain" description="Pyridoxamine kinase/Phosphomethylpyrimidine kinase" evidence="3">
    <location>
        <begin position="24"/>
        <end position="261"/>
    </location>
</feature>
<proteinExistence type="predicted"/>
<comment type="pathway">
    <text evidence="1">Cofactor biosynthesis; thiamine diphosphate biosynthesis.</text>
</comment>
<dbReference type="InterPro" id="IPR029056">
    <property type="entry name" value="Ribokinase-like"/>
</dbReference>
<dbReference type="GO" id="GO:0009228">
    <property type="term" value="P:thiamine biosynthetic process"/>
    <property type="evidence" value="ECO:0007669"/>
    <property type="project" value="InterPro"/>
</dbReference>
<dbReference type="UniPathway" id="UPA00060">
    <property type="reaction ID" value="UER00138"/>
</dbReference>
<dbReference type="EC" id="2.7.1.49" evidence="2"/>
<dbReference type="GO" id="GO:0008972">
    <property type="term" value="F:phosphomethylpyrimidine kinase activity"/>
    <property type="evidence" value="ECO:0007669"/>
    <property type="project" value="InterPro"/>
</dbReference>
<dbReference type="GO" id="GO:0009229">
    <property type="term" value="P:thiamine diphosphate biosynthetic process"/>
    <property type="evidence" value="ECO:0007669"/>
    <property type="project" value="UniProtKB-UniPathway"/>
</dbReference>
<dbReference type="PANTHER" id="PTHR20858">
    <property type="entry name" value="PHOSPHOMETHYLPYRIMIDINE KINASE"/>
    <property type="match status" value="1"/>
</dbReference>
<dbReference type="OrthoDB" id="9810880at2"/>
<evidence type="ECO:0000313" key="5">
    <source>
        <dbReference type="Proteomes" id="UP000199058"/>
    </source>
</evidence>
<dbReference type="InterPro" id="IPR013749">
    <property type="entry name" value="PM/HMP-P_kinase-1"/>
</dbReference>
<dbReference type="GO" id="GO:0005829">
    <property type="term" value="C:cytosol"/>
    <property type="evidence" value="ECO:0007669"/>
    <property type="project" value="TreeGrafter"/>
</dbReference>
<dbReference type="STRING" id="1122252.SAMN05660443_2372"/>
<reference evidence="4 5" key="1">
    <citation type="submission" date="2016-10" db="EMBL/GenBank/DDBJ databases">
        <authorList>
            <person name="de Groot N.N."/>
        </authorList>
    </citation>
    <scope>NUCLEOTIDE SEQUENCE [LARGE SCALE GENOMIC DNA]</scope>
    <source>
        <strain evidence="4 5">DSM 18438</strain>
    </source>
</reference>
<dbReference type="EMBL" id="FOLH01000004">
    <property type="protein sequence ID" value="SFC34292.1"/>
    <property type="molecule type" value="Genomic_DNA"/>
</dbReference>
<evidence type="ECO:0000259" key="3">
    <source>
        <dbReference type="Pfam" id="PF08543"/>
    </source>
</evidence>
<dbReference type="GO" id="GO:0008902">
    <property type="term" value="F:hydroxymethylpyrimidine kinase activity"/>
    <property type="evidence" value="ECO:0007669"/>
    <property type="project" value="UniProtKB-EC"/>
</dbReference>
<dbReference type="Proteomes" id="UP000199058">
    <property type="component" value="Unassembled WGS sequence"/>
</dbReference>
<protein>
    <recommendedName>
        <fullName evidence="2">hydroxymethylpyrimidine kinase</fullName>
        <ecNumber evidence="2">2.7.1.49</ecNumber>
    </recommendedName>
</protein>
<accession>A0A1I1IF71</accession>
<dbReference type="CDD" id="cd01169">
    <property type="entry name" value="HMPP_kinase"/>
    <property type="match status" value="1"/>
</dbReference>
<keyword evidence="5" id="KW-1185">Reference proteome</keyword>
<keyword evidence="4" id="KW-0808">Transferase</keyword>
<evidence type="ECO:0000313" key="4">
    <source>
        <dbReference type="EMBL" id="SFC34292.1"/>
    </source>
</evidence>
<dbReference type="Gene3D" id="3.40.1190.20">
    <property type="match status" value="1"/>
</dbReference>
<gene>
    <name evidence="4" type="ORF">SAMN05660443_2372</name>
</gene>
<organism evidence="4 5">
    <name type="scientific">Marinospirillum celere</name>
    <dbReference type="NCBI Taxonomy" id="1122252"/>
    <lineage>
        <taxon>Bacteria</taxon>
        <taxon>Pseudomonadati</taxon>
        <taxon>Pseudomonadota</taxon>
        <taxon>Gammaproteobacteria</taxon>
        <taxon>Oceanospirillales</taxon>
        <taxon>Oceanospirillaceae</taxon>
        <taxon>Marinospirillum</taxon>
    </lineage>
</organism>
<evidence type="ECO:0000256" key="2">
    <source>
        <dbReference type="ARBA" id="ARBA00012135"/>
    </source>
</evidence>
<dbReference type="PANTHER" id="PTHR20858:SF17">
    <property type="entry name" value="HYDROXYMETHYLPYRIMIDINE_PHOSPHOMETHYLPYRIMIDINE KINASE THI20-RELATED"/>
    <property type="match status" value="1"/>
</dbReference>
<dbReference type="Pfam" id="PF08543">
    <property type="entry name" value="Phos_pyr_kin"/>
    <property type="match status" value="1"/>
</dbReference>
<dbReference type="InterPro" id="IPR004399">
    <property type="entry name" value="HMP/HMP-P_kinase_dom"/>
</dbReference>
<evidence type="ECO:0000256" key="1">
    <source>
        <dbReference type="ARBA" id="ARBA00004948"/>
    </source>
</evidence>
<dbReference type="RefSeq" id="WP_091963844.1">
    <property type="nucleotide sequence ID" value="NZ_FOLH01000004.1"/>
</dbReference>